<keyword evidence="2" id="KW-1185">Reference proteome</keyword>
<protein>
    <submittedName>
        <fullName evidence="1">Uncharacterized protein</fullName>
    </submittedName>
</protein>
<gene>
    <name evidence="1" type="ORF">ATW55_05390</name>
</gene>
<organism evidence="1 2">
    <name type="scientific">Ferroacidibacillus organovorans</name>
    <dbReference type="NCBI Taxonomy" id="1765683"/>
    <lineage>
        <taxon>Bacteria</taxon>
        <taxon>Bacillati</taxon>
        <taxon>Bacillota</taxon>
        <taxon>Bacilli</taxon>
        <taxon>Bacillales</taxon>
        <taxon>Alicyclobacillaceae</taxon>
        <taxon>Ferroacidibacillus</taxon>
    </lineage>
</organism>
<dbReference type="RefSeq" id="WP_067716235.1">
    <property type="nucleotide sequence ID" value="NZ_LPVJ01000037.1"/>
</dbReference>
<dbReference type="AlphaFoldDB" id="A0A124IVZ6"/>
<name>A0A124IVZ6_9BACL</name>
<comment type="caution">
    <text evidence="1">The sequence shown here is derived from an EMBL/GenBank/DDBJ whole genome shotgun (WGS) entry which is preliminary data.</text>
</comment>
<proteinExistence type="predicted"/>
<dbReference type="EMBL" id="LPVJ01000037">
    <property type="protein sequence ID" value="KUO95764.1"/>
    <property type="molecule type" value="Genomic_DNA"/>
</dbReference>
<sequence length="65" mass="7420">MFVLVMLVCVSLVPHATLLGVSRKFGEELSNLEIRAWDAAHRDGVFRVMQQELQHVVKLAMQSHF</sequence>
<dbReference type="Proteomes" id="UP000053557">
    <property type="component" value="Unassembled WGS sequence"/>
</dbReference>
<reference evidence="1 2" key="1">
    <citation type="submission" date="2015-12" db="EMBL/GenBank/DDBJ databases">
        <title>Draft genome sequence of Acidibacillus ferrooxidans ITV001, isolated from a chalcopyrite acid mine drainage site in Brazil.</title>
        <authorList>
            <person name="Dall'Agnol H."/>
            <person name="Nancucheo I."/>
            <person name="Johnson B."/>
            <person name="Oliveira R."/>
            <person name="Leite L."/>
            <person name="Pylro V."/>
            <person name="Nunes G.L."/>
            <person name="Tzotzos G."/>
            <person name="Fernandes G.R."/>
            <person name="Dutra J."/>
            <person name="Orellana S.C."/>
            <person name="Oliveira G."/>
        </authorList>
    </citation>
    <scope>NUCLEOTIDE SEQUENCE [LARGE SCALE GENOMIC DNA]</scope>
    <source>
        <strain evidence="2">ITV01</strain>
    </source>
</reference>
<evidence type="ECO:0000313" key="1">
    <source>
        <dbReference type="EMBL" id="KUO95764.1"/>
    </source>
</evidence>
<accession>A0A124IVZ6</accession>
<evidence type="ECO:0000313" key="2">
    <source>
        <dbReference type="Proteomes" id="UP000053557"/>
    </source>
</evidence>